<evidence type="ECO:0000313" key="16">
    <source>
        <dbReference type="Proteomes" id="UP000189431"/>
    </source>
</evidence>
<feature type="transmembrane region" description="Helical" evidence="13">
    <location>
        <begin position="672"/>
        <end position="693"/>
    </location>
</feature>
<keyword evidence="10 13" id="KW-0342">GTP-binding</keyword>
<keyword evidence="6" id="KW-0547">Nucleotide-binding</keyword>
<protein>
    <recommendedName>
        <fullName evidence="12 13">Ferrous iron transport protein B</fullName>
    </recommendedName>
</protein>
<accession>A0ABX3KQE5</accession>
<dbReference type="PANTHER" id="PTHR43185:SF1">
    <property type="entry name" value="FE(2+) TRANSPORTER FEOB"/>
    <property type="match status" value="1"/>
</dbReference>
<feature type="transmembrane region" description="Helical" evidence="13">
    <location>
        <begin position="459"/>
        <end position="479"/>
    </location>
</feature>
<feature type="transmembrane region" description="Helical" evidence="13">
    <location>
        <begin position="517"/>
        <end position="535"/>
    </location>
</feature>
<evidence type="ECO:0000256" key="13">
    <source>
        <dbReference type="RuleBase" id="RU362098"/>
    </source>
</evidence>
<dbReference type="Pfam" id="PF02421">
    <property type="entry name" value="FeoB_N"/>
    <property type="match status" value="1"/>
</dbReference>
<dbReference type="InterPro" id="IPR050860">
    <property type="entry name" value="FeoB_GTPase"/>
</dbReference>
<keyword evidence="16" id="KW-1185">Reference proteome</keyword>
<dbReference type="Pfam" id="PF07670">
    <property type="entry name" value="Gate"/>
    <property type="match status" value="2"/>
</dbReference>
<sequence>MEKKRILLAGNPNCGKTTLFNALTGSRQKVGNWAGVTVDKKVGQLTFNQTANDNTECEITDLPGLYALNAGFDASLDEQIATYSIDSHDCDAIINVLDANSLERGLYLTLQLRERGVPMIVLINKMDRLDRNGQQLDIGKLQEWLGCPVLTVTACQADSVATFRHQLAHMMMELPHCDAMQLNYGEHIEAWIQSHLGAPFAGSAAAQVNQRAHLLECLERDRLPDGNDTSLQASFSQACQSLAGQDTDILIADTRYSYIRDLVHDTRREHRHLSRNKTEKLDKVILNPFLSLPILLAVLYAMFVFAINIGGAFIDFFDIAVGAVLVDGTHQLLDGILPEAIVTLVADGVGGGIQTVATFIPVIAGLYLFLTVLESTGYMARAAFLLDGLMQKIGLPGKAFVPLILGFGCTVPAVMATRTLEQIHERKTAAAMATFMSCGARLPVYALFAAAFFPQNGQNLVFALYLLGIAAAVLTGLILRHTLYPGQSESLLMTLPDYELPRMRHVLSHTWQKLRRFVLGAGKTIVIVVTLLTFFNSLGTDGSFGHEDSETSVLSKAAQVVTPALSPIGIEEDNWPATVGLVTGLFAKEAVVGTLNSLYAPTNAEQDEGSISDALVDAVQSIPENLFGIDYSDPFAMSVGEIENTEAAAQEQAVSMATFDNLHRQFTTTASVMAYLIVILLYTPCVAAMGAYTREFGRRFALFIAGWSMLLAVSGATLCFQVSQIGVATTQATVYIVSLSALLITVIGVMRYVGRHPHWFKETYYDPAKAQSQCHSGGCH</sequence>
<dbReference type="Gene3D" id="1.10.287.1770">
    <property type="match status" value="1"/>
</dbReference>
<feature type="transmembrane region" description="Helical" evidence="13">
    <location>
        <begin position="700"/>
        <end position="726"/>
    </location>
</feature>
<reference evidence="16" key="1">
    <citation type="submission" date="2017-01" db="EMBL/GenBank/DDBJ databases">
        <title>Draft genome of the species Salinivibrio costicola subsp. alcaliphilus.</title>
        <authorList>
            <person name="Lopez-Hermoso C."/>
            <person name="De La Haba R."/>
            <person name="Sanchez-Porro C."/>
            <person name="Ventosa A."/>
        </authorList>
    </citation>
    <scope>NUCLEOTIDE SEQUENCE [LARGE SCALE GENOMIC DNA]</scope>
    <source>
        <strain evidence="16">CBH448</strain>
    </source>
</reference>
<feature type="transmembrane region" description="Helical" evidence="13">
    <location>
        <begin position="399"/>
        <end position="417"/>
    </location>
</feature>
<evidence type="ECO:0000256" key="10">
    <source>
        <dbReference type="ARBA" id="ARBA00023134"/>
    </source>
</evidence>
<comment type="subcellular location">
    <subcellularLocation>
        <location evidence="13">Cell inner membrane</location>
        <topology evidence="13">Multi-pass membrane protein</topology>
    </subcellularLocation>
    <subcellularLocation>
        <location evidence="1">Cell membrane</location>
        <topology evidence="1">Multi-pass membrane protein</topology>
    </subcellularLocation>
</comment>
<dbReference type="PROSITE" id="PS51711">
    <property type="entry name" value="G_FEOB"/>
    <property type="match status" value="1"/>
</dbReference>
<evidence type="ECO:0000256" key="3">
    <source>
        <dbReference type="ARBA" id="ARBA00022475"/>
    </source>
</evidence>
<evidence type="ECO:0000313" key="15">
    <source>
        <dbReference type="EMBL" id="OOF33905.1"/>
    </source>
</evidence>
<dbReference type="InterPro" id="IPR011640">
    <property type="entry name" value="Fe2_transport_prot_B_C"/>
</dbReference>
<dbReference type="InterPro" id="IPR027417">
    <property type="entry name" value="P-loop_NTPase"/>
</dbReference>
<dbReference type="InterPro" id="IPR030389">
    <property type="entry name" value="G_FEOB_dom"/>
</dbReference>
<keyword evidence="7 13" id="KW-1133">Transmembrane helix</keyword>
<keyword evidence="4 13" id="KW-0410">Iron transport</keyword>
<evidence type="ECO:0000256" key="7">
    <source>
        <dbReference type="ARBA" id="ARBA00022989"/>
    </source>
</evidence>
<evidence type="ECO:0000256" key="9">
    <source>
        <dbReference type="ARBA" id="ARBA00023065"/>
    </source>
</evidence>
<dbReference type="Pfam" id="PF07664">
    <property type="entry name" value="FeoB_C"/>
    <property type="match status" value="1"/>
</dbReference>
<dbReference type="InterPro" id="IPR011642">
    <property type="entry name" value="Gate_dom"/>
</dbReference>
<dbReference type="Proteomes" id="UP000189431">
    <property type="component" value="Unassembled WGS sequence"/>
</dbReference>
<dbReference type="InterPro" id="IPR005225">
    <property type="entry name" value="Small_GTP-bd"/>
</dbReference>
<dbReference type="NCBIfam" id="TIGR00437">
    <property type="entry name" value="feoB"/>
    <property type="match status" value="1"/>
</dbReference>
<dbReference type="EMBL" id="MUFR01000020">
    <property type="protein sequence ID" value="OOF33905.1"/>
    <property type="molecule type" value="Genomic_DNA"/>
</dbReference>
<keyword evidence="3" id="KW-1003">Cell membrane</keyword>
<organism evidence="15 16">
    <name type="scientific">Salinivibrio costicola subsp. alcaliphilus</name>
    <dbReference type="NCBI Taxonomy" id="272773"/>
    <lineage>
        <taxon>Bacteria</taxon>
        <taxon>Pseudomonadati</taxon>
        <taxon>Pseudomonadota</taxon>
        <taxon>Gammaproteobacteria</taxon>
        <taxon>Vibrionales</taxon>
        <taxon>Vibrionaceae</taxon>
        <taxon>Salinivibrio</taxon>
    </lineage>
</organism>
<feature type="transmembrane region" description="Helical" evidence="13">
    <location>
        <begin position="284"/>
        <end position="303"/>
    </location>
</feature>
<comment type="caution">
    <text evidence="15">The sequence shown here is derived from an EMBL/GenBank/DDBJ whole genome shotgun (WGS) entry which is preliminary data.</text>
</comment>
<dbReference type="CDD" id="cd01879">
    <property type="entry name" value="FeoB"/>
    <property type="match status" value="1"/>
</dbReference>
<dbReference type="Gene3D" id="3.40.50.300">
    <property type="entry name" value="P-loop containing nucleotide triphosphate hydrolases"/>
    <property type="match status" value="1"/>
</dbReference>
<comment type="similarity">
    <text evidence="13">Belongs to the TRAFAC class TrmE-Era-EngA-EngB-Septin-like GTPase superfamily. FeoB GTPase (TC 9.A.8) family.</text>
</comment>
<evidence type="ECO:0000256" key="12">
    <source>
        <dbReference type="NCBIfam" id="TIGR00437"/>
    </source>
</evidence>
<keyword evidence="8 13" id="KW-0408">Iron</keyword>
<evidence type="ECO:0000256" key="5">
    <source>
        <dbReference type="ARBA" id="ARBA00022692"/>
    </source>
</evidence>
<proteinExistence type="inferred from homology"/>
<dbReference type="NCBIfam" id="TIGR00231">
    <property type="entry name" value="small_GTP"/>
    <property type="match status" value="1"/>
</dbReference>
<comment type="function">
    <text evidence="13">Probable transporter of a GTP-driven Fe(2+) uptake system.</text>
</comment>
<keyword evidence="2 13" id="KW-0813">Transport</keyword>
<keyword evidence="9" id="KW-0406">Ion transport</keyword>
<feature type="transmembrane region" description="Helical" evidence="13">
    <location>
        <begin position="732"/>
        <end position="753"/>
    </location>
</feature>
<evidence type="ECO:0000256" key="1">
    <source>
        <dbReference type="ARBA" id="ARBA00004651"/>
    </source>
</evidence>
<gene>
    <name evidence="15" type="ORF">BZJ21_08640</name>
</gene>
<dbReference type="RefSeq" id="WP_077669566.1">
    <property type="nucleotide sequence ID" value="NZ_MUFR01000020.1"/>
</dbReference>
<dbReference type="PANTHER" id="PTHR43185">
    <property type="entry name" value="FERROUS IRON TRANSPORT PROTEIN B"/>
    <property type="match status" value="1"/>
</dbReference>
<name>A0ABX3KQE5_SALCS</name>
<feature type="transmembrane region" description="Helical" evidence="13">
    <location>
        <begin position="429"/>
        <end position="453"/>
    </location>
</feature>
<evidence type="ECO:0000256" key="6">
    <source>
        <dbReference type="ARBA" id="ARBA00022741"/>
    </source>
</evidence>
<evidence type="ECO:0000256" key="8">
    <source>
        <dbReference type="ARBA" id="ARBA00023004"/>
    </source>
</evidence>
<evidence type="ECO:0000256" key="11">
    <source>
        <dbReference type="ARBA" id="ARBA00023136"/>
    </source>
</evidence>
<keyword evidence="11 13" id="KW-0472">Membrane</keyword>
<evidence type="ECO:0000256" key="2">
    <source>
        <dbReference type="ARBA" id="ARBA00022448"/>
    </source>
</evidence>
<evidence type="ECO:0000256" key="4">
    <source>
        <dbReference type="ARBA" id="ARBA00022496"/>
    </source>
</evidence>
<feature type="domain" description="FeoB-type G" evidence="14">
    <location>
        <begin position="3"/>
        <end position="173"/>
    </location>
</feature>
<dbReference type="SUPFAM" id="SSF52540">
    <property type="entry name" value="P-loop containing nucleoside triphosphate hydrolases"/>
    <property type="match status" value="1"/>
</dbReference>
<dbReference type="InterPro" id="IPR003373">
    <property type="entry name" value="Fe2_transport_prot-B"/>
</dbReference>
<feature type="transmembrane region" description="Helical" evidence="13">
    <location>
        <begin position="340"/>
        <end position="370"/>
    </location>
</feature>
<keyword evidence="5 13" id="KW-0812">Transmembrane</keyword>
<evidence type="ECO:0000259" key="14">
    <source>
        <dbReference type="PROSITE" id="PS51711"/>
    </source>
</evidence>